<organism evidence="2 3">
    <name type="scientific">Steinernema hermaphroditum</name>
    <dbReference type="NCBI Taxonomy" id="289476"/>
    <lineage>
        <taxon>Eukaryota</taxon>
        <taxon>Metazoa</taxon>
        <taxon>Ecdysozoa</taxon>
        <taxon>Nematoda</taxon>
        <taxon>Chromadorea</taxon>
        <taxon>Rhabditida</taxon>
        <taxon>Tylenchina</taxon>
        <taxon>Panagrolaimomorpha</taxon>
        <taxon>Strongyloidoidea</taxon>
        <taxon>Steinernematidae</taxon>
        <taxon>Steinernema</taxon>
    </lineage>
</organism>
<protein>
    <submittedName>
        <fullName evidence="2">Uncharacterized protein</fullName>
    </submittedName>
</protein>
<dbReference type="Proteomes" id="UP001175271">
    <property type="component" value="Unassembled WGS sequence"/>
</dbReference>
<keyword evidence="1" id="KW-0472">Membrane</keyword>
<feature type="transmembrane region" description="Helical" evidence="1">
    <location>
        <begin position="20"/>
        <end position="45"/>
    </location>
</feature>
<reference evidence="2" key="1">
    <citation type="submission" date="2023-06" db="EMBL/GenBank/DDBJ databases">
        <title>Genomic analysis of the entomopathogenic nematode Steinernema hermaphroditum.</title>
        <authorList>
            <person name="Schwarz E.M."/>
            <person name="Heppert J.K."/>
            <person name="Baniya A."/>
            <person name="Schwartz H.T."/>
            <person name="Tan C.-H."/>
            <person name="Antoshechkin I."/>
            <person name="Sternberg P.W."/>
            <person name="Goodrich-Blair H."/>
            <person name="Dillman A.R."/>
        </authorList>
    </citation>
    <scope>NUCLEOTIDE SEQUENCE</scope>
    <source>
        <strain evidence="2">PS9179</strain>
        <tissue evidence="2">Whole animal</tissue>
    </source>
</reference>
<keyword evidence="1" id="KW-0812">Transmembrane</keyword>
<keyword evidence="1" id="KW-1133">Transmembrane helix</keyword>
<dbReference type="EMBL" id="JAUCMV010000004">
    <property type="protein sequence ID" value="KAK0401053.1"/>
    <property type="molecule type" value="Genomic_DNA"/>
</dbReference>
<accession>A0AA39HA56</accession>
<evidence type="ECO:0000313" key="2">
    <source>
        <dbReference type="EMBL" id="KAK0401053.1"/>
    </source>
</evidence>
<dbReference type="AlphaFoldDB" id="A0AA39HA56"/>
<gene>
    <name evidence="2" type="ORF">QR680_015573</name>
</gene>
<sequence>MHVHFHVPVIPNAENVHLTFLVALFFGLILVAIMIGFCFRLPAILRQGLSSKKKKVNLEDQSQLHALITNSPSFPKEEPVQL</sequence>
<keyword evidence="3" id="KW-1185">Reference proteome</keyword>
<evidence type="ECO:0000313" key="3">
    <source>
        <dbReference type="Proteomes" id="UP001175271"/>
    </source>
</evidence>
<name>A0AA39HA56_9BILA</name>
<evidence type="ECO:0000256" key="1">
    <source>
        <dbReference type="SAM" id="Phobius"/>
    </source>
</evidence>
<proteinExistence type="predicted"/>
<comment type="caution">
    <text evidence="2">The sequence shown here is derived from an EMBL/GenBank/DDBJ whole genome shotgun (WGS) entry which is preliminary data.</text>
</comment>